<dbReference type="InterPro" id="IPR014757">
    <property type="entry name" value="Tscrpt_reg_IclR_C"/>
</dbReference>
<keyword evidence="2" id="KW-0238">DNA-binding</keyword>
<dbReference type="Pfam" id="PF01614">
    <property type="entry name" value="IclR_C"/>
    <property type="match status" value="1"/>
</dbReference>
<accession>A0A7C2B2L8</accession>
<organism evidence="4">
    <name type="scientific">Thermomicrobium roseum</name>
    <dbReference type="NCBI Taxonomy" id="500"/>
    <lineage>
        <taxon>Bacteria</taxon>
        <taxon>Pseudomonadati</taxon>
        <taxon>Thermomicrobiota</taxon>
        <taxon>Thermomicrobia</taxon>
        <taxon>Thermomicrobiales</taxon>
        <taxon>Thermomicrobiaceae</taxon>
        <taxon>Thermomicrobium</taxon>
    </lineage>
</organism>
<evidence type="ECO:0000256" key="3">
    <source>
        <dbReference type="ARBA" id="ARBA00023163"/>
    </source>
</evidence>
<proteinExistence type="predicted"/>
<dbReference type="InterPro" id="IPR036390">
    <property type="entry name" value="WH_DNA-bd_sf"/>
</dbReference>
<dbReference type="PROSITE" id="PS51078">
    <property type="entry name" value="ICLR_ED"/>
    <property type="match status" value="1"/>
</dbReference>
<comment type="caution">
    <text evidence="4">The sequence shown here is derived from an EMBL/GenBank/DDBJ whole genome shotgun (WGS) entry which is preliminary data.</text>
</comment>
<dbReference type="InterPro" id="IPR029016">
    <property type="entry name" value="GAF-like_dom_sf"/>
</dbReference>
<sequence>MRQSSPTHTLSTGERILRALQLIVERQPDISVKELAMELGVSLSTAYHLVHTLVAAGYVVAEPHRSLRPGPVLFRLLEHMQPRPTQLEGYRPLVDEVGRMTGCRAYLATWSDRDVEVVYIHGRRGVRELPGLTRGFRGAAHALALGKILLAGRTAVEWPPYLLNESLPRFTPYTLCRRAVLERELAMVRASAVAFDREEYALGSTCIAVPLRTTEGIAQAALGISVPTRRFQVERDMLVALLRQLSLPEGLSAPNEE</sequence>
<dbReference type="GO" id="GO:0045892">
    <property type="term" value="P:negative regulation of DNA-templated transcription"/>
    <property type="evidence" value="ECO:0007669"/>
    <property type="project" value="TreeGrafter"/>
</dbReference>
<evidence type="ECO:0000256" key="2">
    <source>
        <dbReference type="ARBA" id="ARBA00023125"/>
    </source>
</evidence>
<dbReference type="InterPro" id="IPR036388">
    <property type="entry name" value="WH-like_DNA-bd_sf"/>
</dbReference>
<dbReference type="PANTHER" id="PTHR30136:SF24">
    <property type="entry name" value="HTH-TYPE TRANSCRIPTIONAL REPRESSOR ALLR"/>
    <property type="match status" value="1"/>
</dbReference>
<name>A0A7C2B2L8_THERO</name>
<dbReference type="Gene3D" id="3.30.450.40">
    <property type="match status" value="1"/>
</dbReference>
<dbReference type="GO" id="GO:0003677">
    <property type="term" value="F:DNA binding"/>
    <property type="evidence" value="ECO:0007669"/>
    <property type="project" value="UniProtKB-KW"/>
</dbReference>
<dbReference type="InterPro" id="IPR050707">
    <property type="entry name" value="HTH_MetabolicPath_Reg"/>
</dbReference>
<reference evidence="4" key="1">
    <citation type="journal article" date="2020" name="mSystems">
        <title>Genome- and Community-Level Interaction Insights into Carbon Utilization and Element Cycling Functions of Hydrothermarchaeota in Hydrothermal Sediment.</title>
        <authorList>
            <person name="Zhou Z."/>
            <person name="Liu Y."/>
            <person name="Xu W."/>
            <person name="Pan J."/>
            <person name="Luo Z.H."/>
            <person name="Li M."/>
        </authorList>
    </citation>
    <scope>NUCLEOTIDE SEQUENCE [LARGE SCALE GENOMIC DNA]</scope>
    <source>
        <strain evidence="4">SpSt-222</strain>
    </source>
</reference>
<dbReference type="InterPro" id="IPR005471">
    <property type="entry name" value="Tscrpt_reg_IclR_N"/>
</dbReference>
<dbReference type="AlphaFoldDB" id="A0A7C2B2L8"/>
<dbReference type="Pfam" id="PF09339">
    <property type="entry name" value="HTH_IclR"/>
    <property type="match status" value="1"/>
</dbReference>
<dbReference type="GO" id="GO:0003700">
    <property type="term" value="F:DNA-binding transcription factor activity"/>
    <property type="evidence" value="ECO:0007669"/>
    <property type="project" value="TreeGrafter"/>
</dbReference>
<dbReference type="EMBL" id="DSJL01000011">
    <property type="protein sequence ID" value="HEF66017.1"/>
    <property type="molecule type" value="Genomic_DNA"/>
</dbReference>
<dbReference type="SUPFAM" id="SSF46785">
    <property type="entry name" value="Winged helix' DNA-binding domain"/>
    <property type="match status" value="1"/>
</dbReference>
<keyword evidence="3" id="KW-0804">Transcription</keyword>
<evidence type="ECO:0000256" key="1">
    <source>
        <dbReference type="ARBA" id="ARBA00023015"/>
    </source>
</evidence>
<dbReference type="Gene3D" id="1.10.10.10">
    <property type="entry name" value="Winged helix-like DNA-binding domain superfamily/Winged helix DNA-binding domain"/>
    <property type="match status" value="1"/>
</dbReference>
<protein>
    <submittedName>
        <fullName evidence="4">HTH domain-containing protein</fullName>
    </submittedName>
</protein>
<keyword evidence="1" id="KW-0805">Transcription regulation</keyword>
<dbReference type="SUPFAM" id="SSF55781">
    <property type="entry name" value="GAF domain-like"/>
    <property type="match status" value="1"/>
</dbReference>
<dbReference type="PANTHER" id="PTHR30136">
    <property type="entry name" value="HELIX-TURN-HELIX TRANSCRIPTIONAL REGULATOR, ICLR FAMILY"/>
    <property type="match status" value="1"/>
</dbReference>
<dbReference type="PROSITE" id="PS51077">
    <property type="entry name" value="HTH_ICLR"/>
    <property type="match status" value="1"/>
</dbReference>
<evidence type="ECO:0000313" key="4">
    <source>
        <dbReference type="EMBL" id="HEF66017.1"/>
    </source>
</evidence>
<gene>
    <name evidence="4" type="ORF">ENP47_10545</name>
</gene>